<accession>K9U8Q5</accession>
<protein>
    <submittedName>
        <fullName evidence="2">Uncharacterized protein</fullName>
    </submittedName>
</protein>
<keyword evidence="1" id="KW-0472">Membrane</keyword>
<organism evidence="2 3">
    <name type="scientific">Chroococcidiopsis thermalis (strain PCC 7203)</name>
    <dbReference type="NCBI Taxonomy" id="251229"/>
    <lineage>
        <taxon>Bacteria</taxon>
        <taxon>Bacillati</taxon>
        <taxon>Cyanobacteriota</taxon>
        <taxon>Cyanophyceae</taxon>
        <taxon>Chroococcidiopsidales</taxon>
        <taxon>Chroococcidiopsidaceae</taxon>
        <taxon>Chroococcidiopsis</taxon>
    </lineage>
</organism>
<feature type="transmembrane region" description="Helical" evidence="1">
    <location>
        <begin position="35"/>
        <end position="55"/>
    </location>
</feature>
<dbReference type="EMBL" id="CP003598">
    <property type="protein sequence ID" value="AFY91008.1"/>
    <property type="molecule type" value="Genomic_DNA"/>
</dbReference>
<reference evidence="2 3" key="1">
    <citation type="submission" date="2012-06" db="EMBL/GenBank/DDBJ databases">
        <title>Finished plasmid 1 of genome of Chroococcidiopsis thermalis PCC 7203.</title>
        <authorList>
            <consortium name="US DOE Joint Genome Institute"/>
            <person name="Gugger M."/>
            <person name="Coursin T."/>
            <person name="Rippka R."/>
            <person name="Tandeau De Marsac N."/>
            <person name="Huntemann M."/>
            <person name="Wei C.-L."/>
            <person name="Han J."/>
            <person name="Detter J.C."/>
            <person name="Han C."/>
            <person name="Tapia R."/>
            <person name="Davenport K."/>
            <person name="Daligault H."/>
            <person name="Erkkila T."/>
            <person name="Gu W."/>
            <person name="Munk A.C.C."/>
            <person name="Teshima H."/>
            <person name="Xu Y."/>
            <person name="Chain P."/>
            <person name="Chen A."/>
            <person name="Krypides N."/>
            <person name="Mavromatis K."/>
            <person name="Markowitz V."/>
            <person name="Szeto E."/>
            <person name="Ivanova N."/>
            <person name="Mikhailova N."/>
            <person name="Ovchinnikova G."/>
            <person name="Pagani I."/>
            <person name="Pati A."/>
            <person name="Goodwin L."/>
            <person name="Peters L."/>
            <person name="Pitluck S."/>
            <person name="Woyke T."/>
            <person name="Kerfeld C."/>
        </authorList>
    </citation>
    <scope>NUCLEOTIDE SEQUENCE [LARGE SCALE GENOMIC DNA]</scope>
    <source>
        <strain evidence="2 3">PCC 7203</strain>
        <plasmid evidence="2 3">pCHRO.01</plasmid>
    </source>
</reference>
<dbReference type="KEGG" id="cthe:Chro_5656"/>
<keyword evidence="1" id="KW-0812">Transmembrane</keyword>
<keyword evidence="2" id="KW-0614">Plasmid</keyword>
<evidence type="ECO:0000313" key="2">
    <source>
        <dbReference type="EMBL" id="AFY91008.1"/>
    </source>
</evidence>
<keyword evidence="1" id="KW-1133">Transmembrane helix</keyword>
<dbReference type="InParanoid" id="K9U8Q5"/>
<evidence type="ECO:0000256" key="1">
    <source>
        <dbReference type="SAM" id="Phobius"/>
    </source>
</evidence>
<dbReference type="HOGENOM" id="CLU_3005834_0_0_3"/>
<keyword evidence="3" id="KW-1185">Reference proteome</keyword>
<sequence length="56" mass="6466">MNCEEKDKQDTSIVSNLYAELAGAIAMKFKTFIFYFKKLCMCISSLSYTGMFSIFR</sequence>
<dbReference type="Proteomes" id="UP000010384">
    <property type="component" value="Plasmid pCHRO.01"/>
</dbReference>
<gene>
    <name evidence="2" type="ORF">Chro_5656</name>
</gene>
<proteinExistence type="predicted"/>
<dbReference type="AlphaFoldDB" id="K9U8Q5"/>
<name>K9U8Q5_CHRTP</name>
<evidence type="ECO:0000313" key="3">
    <source>
        <dbReference type="Proteomes" id="UP000010384"/>
    </source>
</evidence>
<geneLocation type="plasmid" evidence="2 3">
    <name>pCHRO.01</name>
</geneLocation>